<evidence type="ECO:0000256" key="1">
    <source>
        <dbReference type="SAM" id="MobiDB-lite"/>
    </source>
</evidence>
<sequence>MQAEMALFKAKAQFTPMKQVRNEVVIHDGTPPPDRGGGGGPRQDQQADKNSEGMTPPEVAIEGSQAPSGSTSSFSTKEQGIRVSYVTEPCYGDVKIWLNGWCLSGPGWKQGYGTIIAILVPSVLLDVFVAPDFNVGVMVILVILEVITLFLLLKTIYSDPGILPRLESHGAYEDPATGEVLLLIGLFLVLEYKLPFSS</sequence>
<reference evidence="3 4" key="1">
    <citation type="submission" date="2008-07" db="EMBL/GenBank/DDBJ databases">
        <authorList>
            <person name="El-Sayed N."/>
            <person name="Caler E."/>
            <person name="Inman J."/>
            <person name="Amedeo P."/>
            <person name="Hass B."/>
            <person name="Wortman J."/>
        </authorList>
    </citation>
    <scope>NUCLEOTIDE SEQUENCE [LARGE SCALE GENOMIC DNA]</scope>
    <source>
        <strain evidence="4">ATCC 50983 / TXsc</strain>
    </source>
</reference>
<evidence type="ECO:0000313" key="4">
    <source>
        <dbReference type="Proteomes" id="UP000007800"/>
    </source>
</evidence>
<keyword evidence="2" id="KW-0472">Membrane</keyword>
<protein>
    <submittedName>
        <fullName evidence="3">Uncharacterized protein</fullName>
    </submittedName>
</protein>
<gene>
    <name evidence="3" type="ORF">Pmar_PMAR006251</name>
</gene>
<dbReference type="EMBL" id="GG680729">
    <property type="protein sequence ID" value="EER06441.1"/>
    <property type="molecule type" value="Genomic_DNA"/>
</dbReference>
<evidence type="ECO:0000256" key="2">
    <source>
        <dbReference type="SAM" id="Phobius"/>
    </source>
</evidence>
<dbReference type="AlphaFoldDB" id="C5LAI5"/>
<keyword evidence="2" id="KW-1133">Transmembrane helix</keyword>
<feature type="region of interest" description="Disordered" evidence="1">
    <location>
        <begin position="19"/>
        <end position="75"/>
    </location>
</feature>
<evidence type="ECO:0000313" key="3">
    <source>
        <dbReference type="EMBL" id="EER06441.1"/>
    </source>
</evidence>
<dbReference type="OrthoDB" id="4096362at2759"/>
<dbReference type="RefSeq" id="XP_002774625.1">
    <property type="nucleotide sequence ID" value="XM_002774579.1"/>
</dbReference>
<dbReference type="Proteomes" id="UP000007800">
    <property type="component" value="Unassembled WGS sequence"/>
</dbReference>
<dbReference type="GeneID" id="9065553"/>
<proteinExistence type="predicted"/>
<keyword evidence="4" id="KW-1185">Reference proteome</keyword>
<organism evidence="4">
    <name type="scientific">Perkinsus marinus (strain ATCC 50983 / TXsc)</name>
    <dbReference type="NCBI Taxonomy" id="423536"/>
    <lineage>
        <taxon>Eukaryota</taxon>
        <taxon>Sar</taxon>
        <taxon>Alveolata</taxon>
        <taxon>Perkinsozoa</taxon>
        <taxon>Perkinsea</taxon>
        <taxon>Perkinsida</taxon>
        <taxon>Perkinsidae</taxon>
        <taxon>Perkinsus</taxon>
    </lineage>
</organism>
<feature type="compositionally biased region" description="Polar residues" evidence="1">
    <location>
        <begin position="65"/>
        <end position="75"/>
    </location>
</feature>
<feature type="transmembrane region" description="Helical" evidence="2">
    <location>
        <begin position="111"/>
        <end position="129"/>
    </location>
</feature>
<keyword evidence="2" id="KW-0812">Transmembrane</keyword>
<dbReference type="InParanoid" id="C5LAI5"/>
<name>C5LAI5_PERM5</name>
<feature type="transmembrane region" description="Helical" evidence="2">
    <location>
        <begin position="135"/>
        <end position="153"/>
    </location>
</feature>
<accession>C5LAI5</accession>